<organism evidence="1 2">
    <name type="scientific">Paspalum notatum var. saurae</name>
    <dbReference type="NCBI Taxonomy" id="547442"/>
    <lineage>
        <taxon>Eukaryota</taxon>
        <taxon>Viridiplantae</taxon>
        <taxon>Streptophyta</taxon>
        <taxon>Embryophyta</taxon>
        <taxon>Tracheophyta</taxon>
        <taxon>Spermatophyta</taxon>
        <taxon>Magnoliopsida</taxon>
        <taxon>Liliopsida</taxon>
        <taxon>Poales</taxon>
        <taxon>Poaceae</taxon>
        <taxon>PACMAD clade</taxon>
        <taxon>Panicoideae</taxon>
        <taxon>Andropogonodae</taxon>
        <taxon>Paspaleae</taxon>
        <taxon>Paspalinae</taxon>
        <taxon>Paspalum</taxon>
    </lineage>
</organism>
<sequence length="121" mass="13813">MVQICLRLGSLIIDLQYILQKKSTHVDTGRCLNSSVLMPTLLMSLHCYTIRIVQKIYNHRLEPVEGMHVSQKQREEGNHKRSLKQKMSRMGTIIRCGKCKGVGHNISICDKWNAGSRMSTC</sequence>
<name>A0AAQ3TX68_PASNO</name>
<proteinExistence type="predicted"/>
<dbReference type="Proteomes" id="UP001341281">
    <property type="component" value="Chromosome 06"/>
</dbReference>
<evidence type="ECO:0000313" key="1">
    <source>
        <dbReference type="EMBL" id="WVZ81450.1"/>
    </source>
</evidence>
<dbReference type="EMBL" id="CP144750">
    <property type="protein sequence ID" value="WVZ81450.1"/>
    <property type="molecule type" value="Genomic_DNA"/>
</dbReference>
<reference evidence="1 2" key="1">
    <citation type="submission" date="2024-02" db="EMBL/GenBank/DDBJ databases">
        <title>High-quality chromosome-scale genome assembly of Pensacola bahiagrass (Paspalum notatum Flugge var. saurae).</title>
        <authorList>
            <person name="Vega J.M."/>
            <person name="Podio M."/>
            <person name="Orjuela J."/>
            <person name="Siena L.A."/>
            <person name="Pessino S.C."/>
            <person name="Combes M.C."/>
            <person name="Mariac C."/>
            <person name="Albertini E."/>
            <person name="Pupilli F."/>
            <person name="Ortiz J.P.A."/>
            <person name="Leblanc O."/>
        </authorList>
    </citation>
    <scope>NUCLEOTIDE SEQUENCE [LARGE SCALE GENOMIC DNA]</scope>
    <source>
        <strain evidence="1">R1</strain>
        <tissue evidence="1">Leaf</tissue>
    </source>
</reference>
<evidence type="ECO:0000313" key="2">
    <source>
        <dbReference type="Proteomes" id="UP001341281"/>
    </source>
</evidence>
<keyword evidence="2" id="KW-1185">Reference proteome</keyword>
<dbReference type="AlphaFoldDB" id="A0AAQ3TX68"/>
<gene>
    <name evidence="1" type="ORF">U9M48_028825</name>
</gene>
<protein>
    <submittedName>
        <fullName evidence="1">Uncharacterized protein</fullName>
    </submittedName>
</protein>
<accession>A0AAQ3TX68</accession>